<dbReference type="EMBL" id="JASCZI010035797">
    <property type="protein sequence ID" value="MED6129592.1"/>
    <property type="molecule type" value="Genomic_DNA"/>
</dbReference>
<organism evidence="1 2">
    <name type="scientific">Stylosanthes scabra</name>
    <dbReference type="NCBI Taxonomy" id="79078"/>
    <lineage>
        <taxon>Eukaryota</taxon>
        <taxon>Viridiplantae</taxon>
        <taxon>Streptophyta</taxon>
        <taxon>Embryophyta</taxon>
        <taxon>Tracheophyta</taxon>
        <taxon>Spermatophyta</taxon>
        <taxon>Magnoliopsida</taxon>
        <taxon>eudicotyledons</taxon>
        <taxon>Gunneridae</taxon>
        <taxon>Pentapetalae</taxon>
        <taxon>rosids</taxon>
        <taxon>fabids</taxon>
        <taxon>Fabales</taxon>
        <taxon>Fabaceae</taxon>
        <taxon>Papilionoideae</taxon>
        <taxon>50 kb inversion clade</taxon>
        <taxon>dalbergioids sensu lato</taxon>
        <taxon>Dalbergieae</taxon>
        <taxon>Pterocarpus clade</taxon>
        <taxon>Stylosanthes</taxon>
    </lineage>
</organism>
<protein>
    <submittedName>
        <fullName evidence="1">Uncharacterized protein</fullName>
    </submittedName>
</protein>
<accession>A0ABU6RZK0</accession>
<name>A0ABU6RZK0_9FABA</name>
<comment type="caution">
    <text evidence="1">The sequence shown here is derived from an EMBL/GenBank/DDBJ whole genome shotgun (WGS) entry which is preliminary data.</text>
</comment>
<keyword evidence="2" id="KW-1185">Reference proteome</keyword>
<feature type="non-terminal residue" evidence="1">
    <location>
        <position position="65"/>
    </location>
</feature>
<gene>
    <name evidence="1" type="ORF">PIB30_109402</name>
</gene>
<reference evidence="1 2" key="1">
    <citation type="journal article" date="2023" name="Plants (Basel)">
        <title>Bridging the Gap: Combining Genomics and Transcriptomics Approaches to Understand Stylosanthes scabra, an Orphan Legume from the Brazilian Caatinga.</title>
        <authorList>
            <person name="Ferreira-Neto J.R.C."/>
            <person name="da Silva M.D."/>
            <person name="Binneck E."/>
            <person name="de Melo N.F."/>
            <person name="da Silva R.H."/>
            <person name="de Melo A.L.T.M."/>
            <person name="Pandolfi V."/>
            <person name="Bustamante F.O."/>
            <person name="Brasileiro-Vidal A.C."/>
            <person name="Benko-Iseppon A.M."/>
        </authorList>
    </citation>
    <scope>NUCLEOTIDE SEQUENCE [LARGE SCALE GENOMIC DNA]</scope>
    <source>
        <tissue evidence="1">Leaves</tissue>
    </source>
</reference>
<evidence type="ECO:0000313" key="2">
    <source>
        <dbReference type="Proteomes" id="UP001341840"/>
    </source>
</evidence>
<proteinExistence type="predicted"/>
<dbReference type="Proteomes" id="UP001341840">
    <property type="component" value="Unassembled WGS sequence"/>
</dbReference>
<sequence>MEKTSSPYNRYQQAASPRILCKRRVSDEEMEDTGQLPYKSYVRGVEVDFSPENIRRVMTFKDETP</sequence>
<evidence type="ECO:0000313" key="1">
    <source>
        <dbReference type="EMBL" id="MED6129592.1"/>
    </source>
</evidence>